<comment type="caution">
    <text evidence="2">The sequence shown here is derived from an EMBL/GenBank/DDBJ whole genome shotgun (WGS) entry which is preliminary data.</text>
</comment>
<keyword evidence="1" id="KW-0472">Membrane</keyword>
<gene>
    <name evidence="2" type="ORF">A4A59_07745</name>
</gene>
<feature type="transmembrane region" description="Helical" evidence="1">
    <location>
        <begin position="144"/>
        <end position="166"/>
    </location>
</feature>
<sequence length="185" mass="20755">MIHESFPANDGSSRRQNGVSAGDIAEAVLEFYIEGEDDLIGLLAYALYERQKRDFVLSHRKRNAGRSPDEAELAAVNSNYLSTDLRNTLRDRASQILSSYAETYVEAMEPQIRLTAVNSDALRQVRNIEKSIKRRLGFWRQVRAGFAVTLLLLLVFGAATIAAVFFRSDIVDAWNALMVPTSLRT</sequence>
<name>A0A154ISY2_RHILE</name>
<dbReference type="RefSeq" id="WP_062939990.1">
    <property type="nucleotide sequence ID" value="NZ_CP171844.1"/>
</dbReference>
<proteinExistence type="predicted"/>
<accession>A0A154ISY2</accession>
<dbReference type="EMBL" id="LVYU01000013">
    <property type="protein sequence ID" value="KZB03150.1"/>
    <property type="molecule type" value="Genomic_DNA"/>
</dbReference>
<keyword evidence="1" id="KW-1133">Transmembrane helix</keyword>
<keyword evidence="1" id="KW-0812">Transmembrane</keyword>
<evidence type="ECO:0000313" key="2">
    <source>
        <dbReference type="EMBL" id="KZB03150.1"/>
    </source>
</evidence>
<organism evidence="2">
    <name type="scientific">Rhizobium leguminosarum</name>
    <dbReference type="NCBI Taxonomy" id="384"/>
    <lineage>
        <taxon>Bacteria</taxon>
        <taxon>Pseudomonadati</taxon>
        <taxon>Pseudomonadota</taxon>
        <taxon>Alphaproteobacteria</taxon>
        <taxon>Hyphomicrobiales</taxon>
        <taxon>Rhizobiaceae</taxon>
        <taxon>Rhizobium/Agrobacterium group</taxon>
        <taxon>Rhizobium</taxon>
    </lineage>
</organism>
<protein>
    <submittedName>
        <fullName evidence="2">Uncharacterized protein</fullName>
    </submittedName>
</protein>
<reference evidence="2" key="1">
    <citation type="submission" date="2016-03" db="EMBL/GenBank/DDBJ databases">
        <title>Microsymbionts genomes from the relict species Vavilovia formosa.</title>
        <authorList>
            <person name="Chirak E."/>
            <person name="Kimeklis A."/>
            <person name="Kopat V."/>
            <person name="Andronov E."/>
        </authorList>
    </citation>
    <scope>NUCLEOTIDE SEQUENCE [LARGE SCALE GENOMIC DNA]</scope>
    <source>
        <strain evidence="2">Vaf12</strain>
    </source>
</reference>
<dbReference type="AlphaFoldDB" id="A0A154ISY2"/>
<evidence type="ECO:0000256" key="1">
    <source>
        <dbReference type="SAM" id="Phobius"/>
    </source>
</evidence>